<reference evidence="4 5" key="1">
    <citation type="submission" date="2024-03" db="EMBL/GenBank/DDBJ databases">
        <title>The Acrasis kona genome and developmental transcriptomes reveal deep origins of eukaryotic multicellular pathways.</title>
        <authorList>
            <person name="Sheikh S."/>
            <person name="Fu C.-J."/>
            <person name="Brown M.W."/>
            <person name="Baldauf S.L."/>
        </authorList>
    </citation>
    <scope>NUCLEOTIDE SEQUENCE [LARGE SCALE GENOMIC DNA]</scope>
    <source>
        <strain evidence="4 5">ATCC MYA-3509</strain>
    </source>
</reference>
<dbReference type="GO" id="GO:0046872">
    <property type="term" value="F:metal ion binding"/>
    <property type="evidence" value="ECO:0007669"/>
    <property type="project" value="UniProtKB-KW"/>
</dbReference>
<dbReference type="InterPro" id="IPR008775">
    <property type="entry name" value="Phytyl_CoA_dOase-like"/>
</dbReference>
<dbReference type="SUPFAM" id="SSF51197">
    <property type="entry name" value="Clavaminate synthase-like"/>
    <property type="match status" value="1"/>
</dbReference>
<proteinExistence type="predicted"/>
<dbReference type="Proteomes" id="UP001431209">
    <property type="component" value="Unassembled WGS sequence"/>
</dbReference>
<keyword evidence="2" id="KW-0479">Metal-binding</keyword>
<dbReference type="PANTHER" id="PTHR20883:SF15">
    <property type="entry name" value="PHYTANOYL-COA DIOXYGENASE DOMAIN-CONTAINING PROTEIN 1"/>
    <property type="match status" value="1"/>
</dbReference>
<keyword evidence="3" id="KW-0408">Iron</keyword>
<sequence>MNEATDYNGANSAEVNGYISKKNSERDAQTFYLNTFDKNKLVQAYHNDGVFLVSDFLDASTLNDTINEIHQMEKDAELELKEKWGDEKVFFFSRQNNTKNPNAVDFATTQYFKQSHDKVHVFYEVVESTQEQKEQNTLQRRINRIGHGLHLFPNKYPAIHSTIYKNDFLKQFLQSAGYKRPICHLSVYIPKHGGGVGSRVLPHQENTFANTSPPSCFVLWVALEDATLDNACMWCVPGSHTSPLRLVSKVDHVSHTREMVKIDDTPIPDQEKQPELFSPLQVKAGGAALFHGNLFHSSFVNSSDRSRKAITFQFLETEGVEYTDFNWIKTPNHHYLYSL</sequence>
<name>A0AAW2Z265_9EUKA</name>
<dbReference type="AlphaFoldDB" id="A0AAW2Z265"/>
<organism evidence="4 5">
    <name type="scientific">Acrasis kona</name>
    <dbReference type="NCBI Taxonomy" id="1008807"/>
    <lineage>
        <taxon>Eukaryota</taxon>
        <taxon>Discoba</taxon>
        <taxon>Heterolobosea</taxon>
        <taxon>Tetramitia</taxon>
        <taxon>Eutetramitia</taxon>
        <taxon>Acrasidae</taxon>
        <taxon>Acrasis</taxon>
    </lineage>
</organism>
<evidence type="ECO:0000313" key="4">
    <source>
        <dbReference type="EMBL" id="KAL0483394.1"/>
    </source>
</evidence>
<protein>
    <submittedName>
        <fullName evidence="4">Phytanoyl-CoA hydroxylase</fullName>
    </submittedName>
</protein>
<evidence type="ECO:0000256" key="3">
    <source>
        <dbReference type="ARBA" id="ARBA00023004"/>
    </source>
</evidence>
<dbReference type="PANTHER" id="PTHR20883">
    <property type="entry name" value="PHYTANOYL-COA DIOXYGENASE DOMAIN CONTAINING 1"/>
    <property type="match status" value="1"/>
</dbReference>
<dbReference type="EMBL" id="JAOPGA020000952">
    <property type="protein sequence ID" value="KAL0483394.1"/>
    <property type="molecule type" value="Genomic_DNA"/>
</dbReference>
<gene>
    <name evidence="4" type="ORF">AKO1_014583</name>
</gene>
<evidence type="ECO:0000256" key="2">
    <source>
        <dbReference type="ARBA" id="ARBA00022723"/>
    </source>
</evidence>
<accession>A0AAW2Z265</accession>
<comment type="caution">
    <text evidence="4">The sequence shown here is derived from an EMBL/GenBank/DDBJ whole genome shotgun (WGS) entry which is preliminary data.</text>
</comment>
<evidence type="ECO:0000256" key="1">
    <source>
        <dbReference type="ARBA" id="ARBA00001962"/>
    </source>
</evidence>
<evidence type="ECO:0000313" key="5">
    <source>
        <dbReference type="Proteomes" id="UP001431209"/>
    </source>
</evidence>
<dbReference type="Gene3D" id="2.60.120.620">
    <property type="entry name" value="q2cbj1_9rhob like domain"/>
    <property type="match status" value="1"/>
</dbReference>
<comment type="cofactor">
    <cofactor evidence="1">
        <name>Fe cation</name>
        <dbReference type="ChEBI" id="CHEBI:24875"/>
    </cofactor>
</comment>
<keyword evidence="5" id="KW-1185">Reference proteome</keyword>
<dbReference type="Pfam" id="PF05721">
    <property type="entry name" value="PhyH"/>
    <property type="match status" value="1"/>
</dbReference>